<feature type="domain" description="SpoVT-AbrB" evidence="2">
    <location>
        <begin position="15"/>
        <end position="60"/>
    </location>
</feature>
<evidence type="ECO:0000256" key="1">
    <source>
        <dbReference type="SAM" id="MobiDB-lite"/>
    </source>
</evidence>
<organism evidence="3 4">
    <name type="scientific">Haloplanus vescus</name>
    <dbReference type="NCBI Taxonomy" id="555874"/>
    <lineage>
        <taxon>Archaea</taxon>
        <taxon>Methanobacteriati</taxon>
        <taxon>Methanobacteriota</taxon>
        <taxon>Stenosarchaea group</taxon>
        <taxon>Halobacteria</taxon>
        <taxon>Halobacteriales</taxon>
        <taxon>Haloferacaceae</taxon>
        <taxon>Haloplanus</taxon>
    </lineage>
</organism>
<dbReference type="Proteomes" id="UP000236755">
    <property type="component" value="Unassembled WGS sequence"/>
</dbReference>
<gene>
    <name evidence="3" type="ORF">SAMN04488065_1536</name>
</gene>
<dbReference type="SMART" id="SM00966">
    <property type="entry name" value="SpoVT_AbrB"/>
    <property type="match status" value="1"/>
</dbReference>
<dbReference type="PROSITE" id="PS51740">
    <property type="entry name" value="SPOVT_ABRB"/>
    <property type="match status" value="1"/>
</dbReference>
<evidence type="ECO:0000313" key="3">
    <source>
        <dbReference type="EMBL" id="SDZ98114.1"/>
    </source>
</evidence>
<evidence type="ECO:0000313" key="4">
    <source>
        <dbReference type="Proteomes" id="UP000236755"/>
    </source>
</evidence>
<proteinExistence type="predicted"/>
<dbReference type="NCBIfam" id="TIGR01439">
    <property type="entry name" value="lp_hng_hel_AbrB"/>
    <property type="match status" value="1"/>
</dbReference>
<dbReference type="GO" id="GO:0003677">
    <property type="term" value="F:DNA binding"/>
    <property type="evidence" value="ECO:0007669"/>
    <property type="project" value="InterPro"/>
</dbReference>
<sequence>MLPSKAINSIPTVCENVPTIDSKGRIILPQRIRERLCLEPGTEVTVRTEDGKVIVEPEADPQRVLDRLETLVVETAPTNDASTSLNADIDPIAQRHRDAVRRGAEQDTDP</sequence>
<dbReference type="EMBL" id="FNQT01000001">
    <property type="protein sequence ID" value="SDZ98114.1"/>
    <property type="molecule type" value="Genomic_DNA"/>
</dbReference>
<dbReference type="STRING" id="555874.SAMN04488065_1536"/>
<dbReference type="InterPro" id="IPR007159">
    <property type="entry name" value="SpoVT-AbrB_dom"/>
</dbReference>
<reference evidence="3 4" key="1">
    <citation type="submission" date="2016-10" db="EMBL/GenBank/DDBJ databases">
        <authorList>
            <person name="de Groot N.N."/>
        </authorList>
    </citation>
    <scope>NUCLEOTIDE SEQUENCE [LARGE SCALE GENOMIC DNA]</scope>
    <source>
        <strain evidence="3 4">CGMCC 1.8712</strain>
    </source>
</reference>
<dbReference type="InterPro" id="IPR037914">
    <property type="entry name" value="SpoVT-AbrB_sf"/>
</dbReference>
<name>A0A1H3XHI2_9EURY</name>
<dbReference type="Pfam" id="PF04014">
    <property type="entry name" value="MazE_antitoxin"/>
    <property type="match status" value="1"/>
</dbReference>
<feature type="region of interest" description="Disordered" evidence="1">
    <location>
        <begin position="79"/>
        <end position="110"/>
    </location>
</feature>
<dbReference type="SUPFAM" id="SSF89447">
    <property type="entry name" value="AbrB/MazE/MraZ-like"/>
    <property type="match status" value="1"/>
</dbReference>
<accession>A0A1H3XHI2</accession>
<dbReference type="AlphaFoldDB" id="A0A1H3XHI2"/>
<dbReference type="OrthoDB" id="30861at2157"/>
<dbReference type="Gene3D" id="2.10.260.10">
    <property type="match status" value="1"/>
</dbReference>
<protein>
    <submittedName>
        <fullName evidence="3">Looped-hinge helix DNA binding domain-containing protein, AbrB family</fullName>
    </submittedName>
</protein>
<evidence type="ECO:0000259" key="2">
    <source>
        <dbReference type="PROSITE" id="PS51740"/>
    </source>
</evidence>
<keyword evidence="4" id="KW-1185">Reference proteome</keyword>
<feature type="compositionally biased region" description="Basic and acidic residues" evidence="1">
    <location>
        <begin position="93"/>
        <end position="110"/>
    </location>
</feature>